<keyword evidence="2" id="KW-1185">Reference proteome</keyword>
<accession>A0A162UDK6</accession>
<sequence length="147" mass="16630">MVEILLGFDQKNGSYVPTFGPTAIHPTVVSVSVSILLLLSYDANSAVDLPLCPNFEGQPEKIWTMETIVTSARKEIPDQDLTHISELTLWIEILKSGIQLVISFNICPQYYTNWFPFLLHYGKKIVFFEFVASFLAYNNQKIAKNPS</sequence>
<organism evidence="1 2">
    <name type="scientific">Phycomyces blakesleeanus (strain ATCC 8743b / DSM 1359 / FGSC 10004 / NBRC 33097 / NRRL 1555)</name>
    <dbReference type="NCBI Taxonomy" id="763407"/>
    <lineage>
        <taxon>Eukaryota</taxon>
        <taxon>Fungi</taxon>
        <taxon>Fungi incertae sedis</taxon>
        <taxon>Mucoromycota</taxon>
        <taxon>Mucoromycotina</taxon>
        <taxon>Mucoromycetes</taxon>
        <taxon>Mucorales</taxon>
        <taxon>Phycomycetaceae</taxon>
        <taxon>Phycomyces</taxon>
    </lineage>
</organism>
<dbReference type="InParanoid" id="A0A162UDK6"/>
<dbReference type="GeneID" id="29003375"/>
<dbReference type="RefSeq" id="XP_018292353.1">
    <property type="nucleotide sequence ID" value="XM_018442469.1"/>
</dbReference>
<name>A0A162UDK6_PHYB8</name>
<proteinExistence type="predicted"/>
<gene>
    <name evidence="1" type="ORF">PHYBLDRAFT_71419</name>
</gene>
<dbReference type="AlphaFoldDB" id="A0A162UDK6"/>
<dbReference type="EMBL" id="KV440979">
    <property type="protein sequence ID" value="OAD74313.1"/>
    <property type="molecule type" value="Genomic_DNA"/>
</dbReference>
<evidence type="ECO:0000313" key="1">
    <source>
        <dbReference type="EMBL" id="OAD74313.1"/>
    </source>
</evidence>
<dbReference type="Proteomes" id="UP000077315">
    <property type="component" value="Unassembled WGS sequence"/>
</dbReference>
<reference evidence="2" key="1">
    <citation type="submission" date="2015-06" db="EMBL/GenBank/DDBJ databases">
        <title>Expansion of signal transduction pathways in fungi by whole-genome duplication.</title>
        <authorList>
            <consortium name="DOE Joint Genome Institute"/>
            <person name="Corrochano L.M."/>
            <person name="Kuo A."/>
            <person name="Marcet-Houben M."/>
            <person name="Polaino S."/>
            <person name="Salamov A."/>
            <person name="Villalobos J.M."/>
            <person name="Alvarez M.I."/>
            <person name="Avalos J."/>
            <person name="Benito E.P."/>
            <person name="Benoit I."/>
            <person name="Burger G."/>
            <person name="Camino L.P."/>
            <person name="Canovas D."/>
            <person name="Cerda-Olmedo E."/>
            <person name="Cheng J.-F."/>
            <person name="Dominguez A."/>
            <person name="Elias M."/>
            <person name="Eslava A.P."/>
            <person name="Glaser F."/>
            <person name="Grimwood J."/>
            <person name="Gutierrez G."/>
            <person name="Heitman J."/>
            <person name="Henrissat B."/>
            <person name="Iturriaga E.A."/>
            <person name="Lang B.F."/>
            <person name="Lavin J.L."/>
            <person name="Lee S."/>
            <person name="Li W."/>
            <person name="Lindquist E."/>
            <person name="Lopez-Garcia S."/>
            <person name="Luque E.M."/>
            <person name="Marcos A.T."/>
            <person name="Martin J."/>
            <person name="McCluskey K."/>
            <person name="Medina H.R."/>
            <person name="Miralles-Duran A."/>
            <person name="Miyazaki A."/>
            <person name="Munoz-Torres E."/>
            <person name="Oguiza J.A."/>
            <person name="Ohm R."/>
            <person name="Olmedo M."/>
            <person name="Orejas M."/>
            <person name="Ortiz-Castellanos L."/>
            <person name="Pisabarro A.G."/>
            <person name="Rodriguez-Romero J."/>
            <person name="Ruiz-Herrera J."/>
            <person name="Ruiz-Vazquez R."/>
            <person name="Sanz C."/>
            <person name="Schackwitz W."/>
            <person name="Schmutz J."/>
            <person name="Shahriari M."/>
            <person name="Shelest E."/>
            <person name="Silva-Franco F."/>
            <person name="Soanes D."/>
            <person name="Syed K."/>
            <person name="Tagua V.G."/>
            <person name="Talbot N.J."/>
            <person name="Thon M."/>
            <person name="De vries R.P."/>
            <person name="Wiebenga A."/>
            <person name="Yadav J.S."/>
            <person name="Braun E.L."/>
            <person name="Baker S."/>
            <person name="Garre V."/>
            <person name="Horwitz B."/>
            <person name="Torres-Martinez S."/>
            <person name="Idnurm A."/>
            <person name="Herrera-Estrella A."/>
            <person name="Gabaldon T."/>
            <person name="Grigoriev I.V."/>
        </authorList>
    </citation>
    <scope>NUCLEOTIDE SEQUENCE [LARGE SCALE GENOMIC DNA]</scope>
    <source>
        <strain evidence="2">NRRL 1555(-)</strain>
    </source>
</reference>
<dbReference type="VEuPathDB" id="FungiDB:PHYBLDRAFT_71419"/>
<evidence type="ECO:0000313" key="2">
    <source>
        <dbReference type="Proteomes" id="UP000077315"/>
    </source>
</evidence>
<protein>
    <submittedName>
        <fullName evidence="1">Uncharacterized protein</fullName>
    </submittedName>
</protein>